<keyword evidence="3" id="KW-1185">Reference proteome</keyword>
<dbReference type="AlphaFoldDB" id="A0A410Q903"/>
<sequence>MKLSLKYIKKFSTRTFAISLSIILSMLLIVGVGILSQSAKVLEVEYLKYDNGNFHVVYSEINKKQLEEIRNTEGIKNIAVKSFYDGFNYNDILFISLNCVDENYLPINNSKIIKGRLPKNENEIALET</sequence>
<protein>
    <recommendedName>
        <fullName evidence="4">MacB-like periplasmic core domain-containing protein</fullName>
    </recommendedName>
</protein>
<dbReference type="OrthoDB" id="1694171at2"/>
<reference evidence="3" key="1">
    <citation type="submission" date="2019-01" db="EMBL/GenBank/DDBJ databases">
        <title>Draft genomes of a novel of Sporanaerobacter strains.</title>
        <authorList>
            <person name="Ma S."/>
        </authorList>
    </citation>
    <scope>NUCLEOTIDE SEQUENCE [LARGE SCALE GENOMIC DNA]</scope>
    <source>
        <strain evidence="3">NJN-17</strain>
    </source>
</reference>
<dbReference type="Proteomes" id="UP000287969">
    <property type="component" value="Chromosome"/>
</dbReference>
<keyword evidence="1" id="KW-1133">Transmembrane helix</keyword>
<gene>
    <name evidence="2" type="ORF">EQM13_02110</name>
</gene>
<feature type="transmembrane region" description="Helical" evidence="1">
    <location>
        <begin position="16"/>
        <end position="35"/>
    </location>
</feature>
<keyword evidence="1" id="KW-0472">Membrane</keyword>
<dbReference type="KEGG" id="spoa:EQM13_02110"/>
<proteinExistence type="predicted"/>
<keyword evidence="1" id="KW-0812">Transmembrane</keyword>
<evidence type="ECO:0000256" key="1">
    <source>
        <dbReference type="SAM" id="Phobius"/>
    </source>
</evidence>
<dbReference type="RefSeq" id="WP_128751819.1">
    <property type="nucleotide sequence ID" value="NZ_CP035282.1"/>
</dbReference>
<name>A0A410Q903_9FIRM</name>
<dbReference type="EMBL" id="CP035282">
    <property type="protein sequence ID" value="QAT60450.1"/>
    <property type="molecule type" value="Genomic_DNA"/>
</dbReference>
<accession>A0A410Q903</accession>
<evidence type="ECO:0008006" key="4">
    <source>
        <dbReference type="Google" id="ProtNLM"/>
    </source>
</evidence>
<evidence type="ECO:0000313" key="3">
    <source>
        <dbReference type="Proteomes" id="UP000287969"/>
    </source>
</evidence>
<organism evidence="2 3">
    <name type="scientific">Acidilutibacter cellobiosedens</name>
    <dbReference type="NCBI Taxonomy" id="2507161"/>
    <lineage>
        <taxon>Bacteria</taxon>
        <taxon>Bacillati</taxon>
        <taxon>Bacillota</taxon>
        <taxon>Tissierellia</taxon>
        <taxon>Tissierellales</taxon>
        <taxon>Acidilutibacteraceae</taxon>
        <taxon>Acidilutibacter</taxon>
    </lineage>
</organism>
<evidence type="ECO:0000313" key="2">
    <source>
        <dbReference type="EMBL" id="QAT60450.1"/>
    </source>
</evidence>